<feature type="transmembrane region" description="Helical" evidence="9">
    <location>
        <begin position="289"/>
        <end position="313"/>
    </location>
</feature>
<feature type="transmembrane region" description="Helical" evidence="9">
    <location>
        <begin position="220"/>
        <end position="239"/>
    </location>
</feature>
<feature type="transmembrane region" description="Helical" evidence="9">
    <location>
        <begin position="320"/>
        <end position="340"/>
    </location>
</feature>
<dbReference type="EMBL" id="JBHUEO010000032">
    <property type="protein sequence ID" value="MFD1707446.1"/>
    <property type="molecule type" value="Genomic_DNA"/>
</dbReference>
<organism evidence="10 11">
    <name type="scientific">Siminovitchia sediminis</name>
    <dbReference type="NCBI Taxonomy" id="1274353"/>
    <lineage>
        <taxon>Bacteria</taxon>
        <taxon>Bacillati</taxon>
        <taxon>Bacillota</taxon>
        <taxon>Bacilli</taxon>
        <taxon>Bacillales</taxon>
        <taxon>Bacillaceae</taxon>
        <taxon>Siminovitchia</taxon>
    </lineage>
</organism>
<protein>
    <submittedName>
        <fullName evidence="10">Selenium metabolism membrane protein YedE/FdhT</fullName>
    </submittedName>
</protein>
<comment type="subcellular location">
    <subcellularLocation>
        <location evidence="1">Cell inner membrane</location>
        <topology evidence="1">Multi-pass membrane protein</topology>
    </subcellularLocation>
</comment>
<proteinExistence type="inferred from homology"/>
<reference evidence="11" key="1">
    <citation type="journal article" date="2019" name="Int. J. Syst. Evol. Microbiol.">
        <title>The Global Catalogue of Microorganisms (GCM) 10K type strain sequencing project: providing services to taxonomists for standard genome sequencing and annotation.</title>
        <authorList>
            <consortium name="The Broad Institute Genomics Platform"/>
            <consortium name="The Broad Institute Genome Sequencing Center for Infectious Disease"/>
            <person name="Wu L."/>
            <person name="Ma J."/>
        </authorList>
    </citation>
    <scope>NUCLEOTIDE SEQUENCE [LARGE SCALE GENOMIC DNA]</scope>
    <source>
        <strain evidence="11">CGMCC 1.12295</strain>
    </source>
</reference>
<gene>
    <name evidence="10" type="primary">yedE</name>
    <name evidence="10" type="ORF">ACFSCZ_11985</name>
</gene>
<evidence type="ECO:0000256" key="6">
    <source>
        <dbReference type="ARBA" id="ARBA00022989"/>
    </source>
</evidence>
<feature type="transmembrane region" description="Helical" evidence="9">
    <location>
        <begin position="142"/>
        <end position="161"/>
    </location>
</feature>
<evidence type="ECO:0000256" key="9">
    <source>
        <dbReference type="SAM" id="Phobius"/>
    </source>
</evidence>
<dbReference type="PANTHER" id="PTHR30574:SF1">
    <property type="entry name" value="SULPHUR TRANSPORT DOMAIN-CONTAINING PROTEIN"/>
    <property type="match status" value="1"/>
</dbReference>
<evidence type="ECO:0000256" key="3">
    <source>
        <dbReference type="ARBA" id="ARBA00022475"/>
    </source>
</evidence>
<feature type="transmembrane region" description="Helical" evidence="9">
    <location>
        <begin position="196"/>
        <end position="214"/>
    </location>
</feature>
<evidence type="ECO:0000256" key="1">
    <source>
        <dbReference type="ARBA" id="ARBA00004429"/>
    </source>
</evidence>
<dbReference type="InterPro" id="IPR047732">
    <property type="entry name" value="YedE-like"/>
</dbReference>
<dbReference type="InterPro" id="IPR007272">
    <property type="entry name" value="Sulf_transp_TsuA/YedE"/>
</dbReference>
<sequence>MNQIFRKMFNENWNPYAAVAMAGILSALYFGITGTVWAVTGEFTRLGGHLLQAINVDISSWAYFDLVGMEGTPLDRTDGWIVIGMLMGALTTTLLGNGFKIRVPQQKRRLIQGFVGGAIAGFGARLALGCNLAAFFTGVPQFSFHSWIFMVATALGTFIGVKMIRTKWWRGKPNLKAFNKVQPSKVRKKNLVFQKYIGAAVFGFFLICVLFYFLNGKPMLAIAALFGAGFGILIERAQICFTSAFRDLWISGRAVMTKALAIGMMVSVVITFFFIQSGAAAVIKVAGPGTLVGGLLFGIGIVLAGGCETGWMYRAMEGQLHFWSVGAGSIAGATFLAFAWDHLGVYHVLVEGWTPINLMKVMDPNIALFLTLMLLIGWYLFSAWWEKHFRFGRGLKLGNKQSNYPMHPSSVKK</sequence>
<dbReference type="RefSeq" id="WP_380774168.1">
    <property type="nucleotide sequence ID" value="NZ_JBHUEO010000032.1"/>
</dbReference>
<dbReference type="NCBIfam" id="NF033796">
    <property type="entry name" value="selen_YedE_FdhT"/>
    <property type="match status" value="1"/>
</dbReference>
<keyword evidence="6 9" id="KW-1133">Transmembrane helix</keyword>
<feature type="transmembrane region" description="Helical" evidence="9">
    <location>
        <begin position="16"/>
        <end position="39"/>
    </location>
</feature>
<comment type="caution">
    <text evidence="10">The sequence shown here is derived from an EMBL/GenBank/DDBJ whole genome shotgun (WGS) entry which is preliminary data.</text>
</comment>
<dbReference type="PANTHER" id="PTHR30574">
    <property type="entry name" value="INNER MEMBRANE PROTEIN YEDE"/>
    <property type="match status" value="1"/>
</dbReference>
<evidence type="ECO:0000256" key="8">
    <source>
        <dbReference type="ARBA" id="ARBA00035655"/>
    </source>
</evidence>
<keyword evidence="7 9" id="KW-0472">Membrane</keyword>
<feature type="transmembrane region" description="Helical" evidence="9">
    <location>
        <begin position="111"/>
        <end position="136"/>
    </location>
</feature>
<evidence type="ECO:0000256" key="7">
    <source>
        <dbReference type="ARBA" id="ARBA00023136"/>
    </source>
</evidence>
<evidence type="ECO:0000313" key="10">
    <source>
        <dbReference type="EMBL" id="MFD1707446.1"/>
    </source>
</evidence>
<evidence type="ECO:0000256" key="5">
    <source>
        <dbReference type="ARBA" id="ARBA00022692"/>
    </source>
</evidence>
<feature type="transmembrane region" description="Helical" evidence="9">
    <location>
        <begin position="366"/>
        <end position="385"/>
    </location>
</feature>
<keyword evidence="2" id="KW-0813">Transport</keyword>
<name>A0ABW4KJA3_9BACI</name>
<comment type="similarity">
    <text evidence="8">Belongs to the TsuA/YedE (TC 9.B.102) family.</text>
</comment>
<accession>A0ABW4KJA3</accession>
<keyword evidence="3" id="KW-1003">Cell membrane</keyword>
<evidence type="ECO:0000256" key="4">
    <source>
        <dbReference type="ARBA" id="ARBA00022519"/>
    </source>
</evidence>
<feature type="transmembrane region" description="Helical" evidence="9">
    <location>
        <begin position="79"/>
        <end position="99"/>
    </location>
</feature>
<keyword evidence="11" id="KW-1185">Reference proteome</keyword>
<dbReference type="Pfam" id="PF04143">
    <property type="entry name" value="Sulf_transp"/>
    <property type="match status" value="2"/>
</dbReference>
<feature type="transmembrane region" description="Helical" evidence="9">
    <location>
        <begin position="260"/>
        <end position="283"/>
    </location>
</feature>
<keyword evidence="4" id="KW-0997">Cell inner membrane</keyword>
<evidence type="ECO:0000313" key="11">
    <source>
        <dbReference type="Proteomes" id="UP001597301"/>
    </source>
</evidence>
<dbReference type="Proteomes" id="UP001597301">
    <property type="component" value="Unassembled WGS sequence"/>
</dbReference>
<keyword evidence="5 9" id="KW-0812">Transmembrane</keyword>
<evidence type="ECO:0000256" key="2">
    <source>
        <dbReference type="ARBA" id="ARBA00022448"/>
    </source>
</evidence>